<reference evidence="1 2" key="1">
    <citation type="journal article" date="2020" name="Cell">
        <title>Large-Scale Comparative Analyses of Tick Genomes Elucidate Their Genetic Diversity and Vector Capacities.</title>
        <authorList>
            <consortium name="Tick Genome and Microbiome Consortium (TIGMIC)"/>
            <person name="Jia N."/>
            <person name="Wang J."/>
            <person name="Shi W."/>
            <person name="Du L."/>
            <person name="Sun Y."/>
            <person name="Zhan W."/>
            <person name="Jiang J.F."/>
            <person name="Wang Q."/>
            <person name="Zhang B."/>
            <person name="Ji P."/>
            <person name="Bell-Sakyi L."/>
            <person name="Cui X.M."/>
            <person name="Yuan T.T."/>
            <person name="Jiang B.G."/>
            <person name="Yang W.F."/>
            <person name="Lam T.T."/>
            <person name="Chang Q.C."/>
            <person name="Ding S.J."/>
            <person name="Wang X.J."/>
            <person name="Zhu J.G."/>
            <person name="Ruan X.D."/>
            <person name="Zhao L."/>
            <person name="Wei J.T."/>
            <person name="Ye R.Z."/>
            <person name="Que T.C."/>
            <person name="Du C.H."/>
            <person name="Zhou Y.H."/>
            <person name="Cheng J.X."/>
            <person name="Dai P.F."/>
            <person name="Guo W.B."/>
            <person name="Han X.H."/>
            <person name="Huang E.J."/>
            <person name="Li L.F."/>
            <person name="Wei W."/>
            <person name="Gao Y.C."/>
            <person name="Liu J.Z."/>
            <person name="Shao H.Z."/>
            <person name="Wang X."/>
            <person name="Wang C.C."/>
            <person name="Yang T.C."/>
            <person name="Huo Q.B."/>
            <person name="Li W."/>
            <person name="Chen H.Y."/>
            <person name="Chen S.E."/>
            <person name="Zhou L.G."/>
            <person name="Ni X.B."/>
            <person name="Tian J.H."/>
            <person name="Sheng Y."/>
            <person name="Liu T."/>
            <person name="Pan Y.S."/>
            <person name="Xia L.Y."/>
            <person name="Li J."/>
            <person name="Zhao F."/>
            <person name="Cao W.C."/>
        </authorList>
    </citation>
    <scope>NUCLEOTIDE SEQUENCE [LARGE SCALE GENOMIC DNA]</scope>
    <source>
        <strain evidence="1">Iper-2018</strain>
    </source>
</reference>
<dbReference type="Proteomes" id="UP000805193">
    <property type="component" value="Unassembled WGS sequence"/>
</dbReference>
<accession>A0AC60QP86</accession>
<protein>
    <submittedName>
        <fullName evidence="1">Uncharacterized protein</fullName>
    </submittedName>
</protein>
<evidence type="ECO:0000313" key="2">
    <source>
        <dbReference type="Proteomes" id="UP000805193"/>
    </source>
</evidence>
<comment type="caution">
    <text evidence="1">The sequence shown here is derived from an EMBL/GenBank/DDBJ whole genome shotgun (WGS) entry which is preliminary data.</text>
</comment>
<gene>
    <name evidence="1" type="ORF">HPB47_018483</name>
</gene>
<keyword evidence="2" id="KW-1185">Reference proteome</keyword>
<proteinExistence type="predicted"/>
<dbReference type="EMBL" id="JABSTQ010007633">
    <property type="protein sequence ID" value="KAG0435439.1"/>
    <property type="molecule type" value="Genomic_DNA"/>
</dbReference>
<name>A0AC60QP86_IXOPE</name>
<evidence type="ECO:0000313" key="1">
    <source>
        <dbReference type="EMBL" id="KAG0435439.1"/>
    </source>
</evidence>
<organism evidence="1 2">
    <name type="scientific">Ixodes persulcatus</name>
    <name type="common">Taiga tick</name>
    <dbReference type="NCBI Taxonomy" id="34615"/>
    <lineage>
        <taxon>Eukaryota</taxon>
        <taxon>Metazoa</taxon>
        <taxon>Ecdysozoa</taxon>
        <taxon>Arthropoda</taxon>
        <taxon>Chelicerata</taxon>
        <taxon>Arachnida</taxon>
        <taxon>Acari</taxon>
        <taxon>Parasitiformes</taxon>
        <taxon>Ixodida</taxon>
        <taxon>Ixodoidea</taxon>
        <taxon>Ixodidae</taxon>
        <taxon>Ixodinae</taxon>
        <taxon>Ixodes</taxon>
    </lineage>
</organism>
<sequence>MDKPAARLYASYYVCSDHFTVHDSMDPGRTRLTKTAVPSVRPQEHWQSVICRDLAEASTSHGTPSDSQPVTLSRAAHDLVQASASYGTPSDLSPVTPFSSASTESAEPCKCLIFFAYVFDCLNSSK</sequence>